<evidence type="ECO:0000256" key="2">
    <source>
        <dbReference type="ARBA" id="ARBA00022605"/>
    </source>
</evidence>
<comment type="caution">
    <text evidence="12">The sequence shown here is derived from an EMBL/GenBank/DDBJ whole genome shotgun (WGS) entry which is preliminary data.</text>
</comment>
<comment type="catalytic activity">
    <reaction evidence="7 9">
        <text>N-(5-phospho-beta-D-ribosyl)anthranilate + diphosphate = 5-phospho-alpha-D-ribose 1-diphosphate + anthranilate</text>
        <dbReference type="Rhea" id="RHEA:11768"/>
        <dbReference type="ChEBI" id="CHEBI:16567"/>
        <dbReference type="ChEBI" id="CHEBI:18277"/>
        <dbReference type="ChEBI" id="CHEBI:33019"/>
        <dbReference type="ChEBI" id="CHEBI:58017"/>
        <dbReference type="EC" id="2.4.2.18"/>
    </reaction>
</comment>
<evidence type="ECO:0000256" key="3">
    <source>
        <dbReference type="ARBA" id="ARBA00022676"/>
    </source>
</evidence>
<evidence type="ECO:0000256" key="5">
    <source>
        <dbReference type="ARBA" id="ARBA00022822"/>
    </source>
</evidence>
<feature type="binding site" evidence="9">
    <location>
        <position position="76"/>
    </location>
    <ligand>
        <name>5-phospho-alpha-D-ribose 1-diphosphate</name>
        <dbReference type="ChEBI" id="CHEBI:58017"/>
    </ligand>
</feature>
<reference evidence="12 13" key="1">
    <citation type="submission" date="2017-02" db="EMBL/GenBank/DDBJ databases">
        <title>Arcobacter caeni sp. nov, a new Arcobacter species isolated from reclaimed water.</title>
        <authorList>
            <person name="Figueras M.J."/>
            <person name="Perez-Cataluna A."/>
            <person name="Salas-Masso N."/>
        </authorList>
    </citation>
    <scope>NUCLEOTIDE SEQUENCE [LARGE SCALE GENOMIC DNA]</scope>
    <source>
        <strain evidence="12 13">RW17-10</strain>
    </source>
</reference>
<dbReference type="AlphaFoldDB" id="A0A363D1E0"/>
<dbReference type="Gene3D" id="1.20.970.10">
    <property type="entry name" value="Transferase, Pyrimidine Nucleoside Phosphorylase, Chain C"/>
    <property type="match status" value="1"/>
</dbReference>
<keyword evidence="13" id="KW-1185">Reference proteome</keyword>
<keyword evidence="4 9" id="KW-0808">Transferase</keyword>
<comment type="pathway">
    <text evidence="1 9">Amino-acid biosynthesis; L-tryptophan biosynthesis; L-tryptophan from chorismate: step 2/5.</text>
</comment>
<dbReference type="InterPro" id="IPR000312">
    <property type="entry name" value="Glycosyl_Trfase_fam3"/>
</dbReference>
<dbReference type="PANTHER" id="PTHR43285:SF2">
    <property type="entry name" value="ANTHRANILATE PHOSPHORIBOSYLTRANSFERASE"/>
    <property type="match status" value="1"/>
</dbReference>
<dbReference type="GO" id="GO:0005829">
    <property type="term" value="C:cytosol"/>
    <property type="evidence" value="ECO:0007669"/>
    <property type="project" value="TreeGrafter"/>
</dbReference>
<keyword evidence="9" id="KW-0460">Magnesium</keyword>
<dbReference type="OrthoDB" id="9806430at2"/>
<evidence type="ECO:0000256" key="6">
    <source>
        <dbReference type="ARBA" id="ARBA00023141"/>
    </source>
</evidence>
<proteinExistence type="inferred from homology"/>
<dbReference type="InterPro" id="IPR005940">
    <property type="entry name" value="Anthranilate_Pribosyl_Tfrase"/>
</dbReference>
<evidence type="ECO:0000256" key="9">
    <source>
        <dbReference type="HAMAP-Rule" id="MF_00211"/>
    </source>
</evidence>
<evidence type="ECO:0000313" key="12">
    <source>
        <dbReference type="EMBL" id="PUE65112.1"/>
    </source>
</evidence>
<dbReference type="EC" id="2.4.2.18" evidence="9"/>
<feature type="binding site" evidence="9">
    <location>
        <begin position="78"/>
        <end position="81"/>
    </location>
    <ligand>
        <name>5-phospho-alpha-D-ribose 1-diphosphate</name>
        <dbReference type="ChEBI" id="CHEBI:58017"/>
    </ligand>
</feature>
<dbReference type="EMBL" id="MUXE01000005">
    <property type="protein sequence ID" value="PUE65112.1"/>
    <property type="molecule type" value="Genomic_DNA"/>
</dbReference>
<name>A0A363D1E0_9BACT</name>
<dbReference type="NCBIfam" id="TIGR01245">
    <property type="entry name" value="trpD"/>
    <property type="match status" value="1"/>
</dbReference>
<dbReference type="RefSeq" id="WP_108558515.1">
    <property type="nucleotide sequence ID" value="NZ_MUXE01000005.1"/>
</dbReference>
<gene>
    <name evidence="9" type="primary">trpD</name>
    <name evidence="12" type="ORF">B0174_04750</name>
</gene>
<keyword evidence="9" id="KW-0479">Metal-binding</keyword>
<evidence type="ECO:0000256" key="4">
    <source>
        <dbReference type="ARBA" id="ARBA00022679"/>
    </source>
</evidence>
<comment type="caution">
    <text evidence="9">Lacks conserved residue(s) required for the propagation of feature annotation.</text>
</comment>
<evidence type="ECO:0000259" key="10">
    <source>
        <dbReference type="Pfam" id="PF00591"/>
    </source>
</evidence>
<feature type="binding site" evidence="9">
    <location>
        <begin position="96"/>
        <end position="104"/>
    </location>
    <ligand>
        <name>5-phospho-alpha-D-ribose 1-diphosphate</name>
        <dbReference type="ChEBI" id="CHEBI:58017"/>
    </ligand>
</feature>
<keyword evidence="3 9" id="KW-0328">Glycosyltransferase</keyword>
<dbReference type="HAMAP" id="MF_00211">
    <property type="entry name" value="TrpD"/>
    <property type="match status" value="1"/>
</dbReference>
<evidence type="ECO:0000259" key="11">
    <source>
        <dbReference type="Pfam" id="PF02885"/>
    </source>
</evidence>
<dbReference type="PANTHER" id="PTHR43285">
    <property type="entry name" value="ANTHRANILATE PHOSPHORIBOSYLTRANSFERASE"/>
    <property type="match status" value="1"/>
</dbReference>
<dbReference type="Pfam" id="PF02885">
    <property type="entry name" value="Glycos_trans_3N"/>
    <property type="match status" value="1"/>
</dbReference>
<keyword evidence="6 9" id="KW-0057">Aromatic amino acid biosynthesis</keyword>
<feature type="domain" description="Glycosyl transferase family 3 N-terminal" evidence="11">
    <location>
        <begin position="9"/>
        <end position="49"/>
    </location>
</feature>
<dbReference type="GO" id="GO:0004048">
    <property type="term" value="F:anthranilate phosphoribosyltransferase activity"/>
    <property type="evidence" value="ECO:0007669"/>
    <property type="project" value="UniProtKB-UniRule"/>
</dbReference>
<feature type="binding site" evidence="9">
    <location>
        <position position="108"/>
    </location>
    <ligand>
        <name>5-phospho-alpha-D-ribose 1-diphosphate</name>
        <dbReference type="ChEBI" id="CHEBI:58017"/>
    </ligand>
</feature>
<dbReference type="InterPro" id="IPR017459">
    <property type="entry name" value="Glycosyl_Trfase_fam3_N_dom"/>
</dbReference>
<dbReference type="InterPro" id="IPR036320">
    <property type="entry name" value="Glycosyl_Trfase_fam3_N_dom_sf"/>
</dbReference>
<dbReference type="Pfam" id="PF00591">
    <property type="entry name" value="Glycos_transf_3"/>
    <property type="match status" value="1"/>
</dbReference>
<feature type="binding site" evidence="9">
    <location>
        <position position="68"/>
    </location>
    <ligand>
        <name>5-phospho-alpha-D-ribose 1-diphosphate</name>
        <dbReference type="ChEBI" id="CHEBI:58017"/>
    </ligand>
</feature>
<feature type="binding site" evidence="9">
    <location>
        <begin position="71"/>
        <end position="72"/>
    </location>
    <ligand>
        <name>5-phospho-alpha-D-ribose 1-diphosphate</name>
        <dbReference type="ChEBI" id="CHEBI:58017"/>
    </ligand>
</feature>
<comment type="similarity">
    <text evidence="9">Belongs to the anthranilate phosphoribosyltransferase family.</text>
</comment>
<feature type="binding site" evidence="9">
    <location>
        <position position="68"/>
    </location>
    <ligand>
        <name>anthranilate</name>
        <dbReference type="ChEBI" id="CHEBI:16567"/>
        <label>1</label>
    </ligand>
</feature>
<dbReference type="UniPathway" id="UPA00035">
    <property type="reaction ID" value="UER00041"/>
</dbReference>
<dbReference type="GO" id="GO:0000162">
    <property type="term" value="P:L-tryptophan biosynthetic process"/>
    <property type="evidence" value="ECO:0007669"/>
    <property type="project" value="UniProtKB-UniRule"/>
</dbReference>
<dbReference type="FunFam" id="3.40.1030.10:FF:000002">
    <property type="entry name" value="Anthranilate phosphoribosyltransferase"/>
    <property type="match status" value="1"/>
</dbReference>
<evidence type="ECO:0000256" key="8">
    <source>
        <dbReference type="ARBA" id="ARBA00061188"/>
    </source>
</evidence>
<comment type="similarity">
    <text evidence="8">In the C-terminal section; belongs to the anthranilate phosphoribosyltransferase family.</text>
</comment>
<feature type="binding site" evidence="9">
    <location>
        <position position="99"/>
    </location>
    <ligand>
        <name>anthranilate</name>
        <dbReference type="ChEBI" id="CHEBI:16567"/>
        <label>1</label>
    </ligand>
</feature>
<feature type="binding site" evidence="9">
    <location>
        <position position="154"/>
    </location>
    <ligand>
        <name>anthranilate</name>
        <dbReference type="ChEBI" id="CHEBI:16567"/>
        <label>2</label>
    </ligand>
</feature>
<dbReference type="Proteomes" id="UP000251135">
    <property type="component" value="Unassembled WGS sequence"/>
</dbReference>
<sequence length="327" mass="35556">MFNAAKLKFDDIFENRLSQVEIREYLLELYERGETAAEIAGAASAMRDHLIPLPIHEDLRAKAIDVVGTGGDKSYSFNISSTVSILLAACGSYVAKHGNRSVTSKSGSADMLEVLGINLNLSLENNAKMLEETGFAFMFANNHHPAMQYITPVRKTIPHRTIMNILGPLCNPAGVTKQVIGVFDKSYINRIAAALDMLDTKRAMILSSNDGMDEISVSDITYATLLINGKITDIEINPEHYGIPLASKDDIMGEGPEFNAKLTSDILSKKIVGAKLDIVLINTAAALIIDEKARDFKDGIDMAKAAIISGAAKEKLEQIIKVSNRLS</sequence>
<protein>
    <recommendedName>
        <fullName evidence="9">Anthranilate phosphoribosyltransferase</fullName>
        <ecNumber evidence="9">2.4.2.18</ecNumber>
    </recommendedName>
</protein>
<keyword evidence="2 9" id="KW-0028">Amino-acid biosynthesis</keyword>
<evidence type="ECO:0000256" key="1">
    <source>
        <dbReference type="ARBA" id="ARBA00004907"/>
    </source>
</evidence>
<feature type="binding site" evidence="9">
    <location>
        <position position="214"/>
    </location>
    <ligand>
        <name>Mg(2+)</name>
        <dbReference type="ChEBI" id="CHEBI:18420"/>
        <label>1</label>
    </ligand>
</feature>
<feature type="binding site" evidence="9">
    <location>
        <position position="80"/>
    </location>
    <ligand>
        <name>Mg(2+)</name>
        <dbReference type="ChEBI" id="CHEBI:18420"/>
        <label>1</label>
    </ligand>
</feature>
<feature type="domain" description="Glycosyl transferase family 3" evidence="10">
    <location>
        <begin position="61"/>
        <end position="312"/>
    </location>
</feature>
<feature type="binding site" evidence="9">
    <location>
        <position position="213"/>
    </location>
    <ligand>
        <name>Mg(2+)</name>
        <dbReference type="ChEBI" id="CHEBI:18420"/>
        <label>2</label>
    </ligand>
</feature>
<evidence type="ECO:0000256" key="7">
    <source>
        <dbReference type="ARBA" id="ARBA00052328"/>
    </source>
</evidence>
<accession>A0A363D1E0</accession>
<dbReference type="SUPFAM" id="SSF52418">
    <property type="entry name" value="Nucleoside phosphorylase/phosphoribosyltransferase catalytic domain"/>
    <property type="match status" value="1"/>
</dbReference>
<comment type="subunit">
    <text evidence="9">Homodimer.</text>
</comment>
<comment type="function">
    <text evidence="9">Catalyzes the transfer of the phosphoribosyl group of 5-phosphorylribose-1-pyrophosphate (PRPP) to anthranilate to yield N-(5'-phosphoribosyl)-anthranilate (PRA).</text>
</comment>
<comment type="cofactor">
    <cofactor evidence="9">
        <name>Mg(2+)</name>
        <dbReference type="ChEBI" id="CHEBI:18420"/>
    </cofactor>
    <text evidence="9">Binds 2 magnesium ions per monomer.</text>
</comment>
<evidence type="ECO:0000313" key="13">
    <source>
        <dbReference type="Proteomes" id="UP000251135"/>
    </source>
</evidence>
<feature type="binding site" evidence="9">
    <location>
        <position position="214"/>
    </location>
    <ligand>
        <name>Mg(2+)</name>
        <dbReference type="ChEBI" id="CHEBI:18420"/>
        <label>2</label>
    </ligand>
</feature>
<dbReference type="Gene3D" id="3.40.1030.10">
    <property type="entry name" value="Nucleoside phosphorylase/phosphoribosyltransferase catalytic domain"/>
    <property type="match status" value="1"/>
</dbReference>
<dbReference type="GO" id="GO:0000287">
    <property type="term" value="F:magnesium ion binding"/>
    <property type="evidence" value="ECO:0007669"/>
    <property type="project" value="UniProtKB-UniRule"/>
</dbReference>
<organism evidence="12 13">
    <name type="scientific">Arcobacter caeni</name>
    <dbReference type="NCBI Taxonomy" id="1912877"/>
    <lineage>
        <taxon>Bacteria</taxon>
        <taxon>Pseudomonadati</taxon>
        <taxon>Campylobacterota</taxon>
        <taxon>Epsilonproteobacteria</taxon>
        <taxon>Campylobacterales</taxon>
        <taxon>Arcobacteraceae</taxon>
        <taxon>Arcobacter</taxon>
    </lineage>
</organism>
<dbReference type="InterPro" id="IPR035902">
    <property type="entry name" value="Nuc_phospho_transferase"/>
</dbReference>
<dbReference type="SUPFAM" id="SSF47648">
    <property type="entry name" value="Nucleoside phosphorylase/phosphoribosyltransferase N-terminal domain"/>
    <property type="match status" value="1"/>
</dbReference>
<keyword evidence="5 9" id="KW-0822">Tryptophan biosynthesis</keyword>